<dbReference type="PANTHER" id="PTHR33969">
    <property type="entry name" value="SEGREGATION AND CONDENSATION PROTEIN A"/>
    <property type="match status" value="1"/>
</dbReference>
<keyword evidence="3" id="KW-0175">Coiled coil</keyword>
<dbReference type="Pfam" id="PF00186">
    <property type="entry name" value="DHFR_1"/>
    <property type="match status" value="1"/>
</dbReference>
<dbReference type="GO" id="GO:0004146">
    <property type="term" value="F:dihydrofolate reductase activity"/>
    <property type="evidence" value="ECO:0007669"/>
    <property type="project" value="InterPro"/>
</dbReference>
<evidence type="ECO:0000259" key="5">
    <source>
        <dbReference type="PROSITE" id="PS51330"/>
    </source>
</evidence>
<dbReference type="InterPro" id="IPR003768">
    <property type="entry name" value="ScpA"/>
</dbReference>
<dbReference type="PRINTS" id="PR00070">
    <property type="entry name" value="DHFR"/>
</dbReference>
<dbReference type="GO" id="GO:0046654">
    <property type="term" value="P:tetrahydrofolate biosynthetic process"/>
    <property type="evidence" value="ECO:0007669"/>
    <property type="project" value="InterPro"/>
</dbReference>
<reference evidence="6 7" key="1">
    <citation type="journal article" date="2015" name="Clin. Infect. Dis.">
        <title>Genomic Investigations unmask Mycoplasma amphoriforme, a new respiratory pathogen.</title>
        <authorList>
            <person name="Gillespie S.H."/>
            <person name="Ling C.L."/>
            <person name="Oravcova K."/>
            <person name="Pinheiro M."/>
            <person name="Wells L."/>
            <person name="Bryant J.M."/>
            <person name="McHugh T.D."/>
            <person name="Bebear C."/>
            <person name="Webster D."/>
            <person name="Harris S.R."/>
            <person name="Seth-Smith H.M."/>
            <person name="Thomson N.R."/>
        </authorList>
    </citation>
    <scope>NUCLEOTIDE SEQUENCE [LARGE SCALE GENOMIC DNA]</scope>
    <source>
        <strain evidence="6 7">A39</strain>
    </source>
</reference>
<dbReference type="Proteomes" id="UP000261764">
    <property type="component" value="Chromosome I"/>
</dbReference>
<feature type="transmembrane region" description="Helical" evidence="4">
    <location>
        <begin position="360"/>
        <end position="382"/>
    </location>
</feature>
<evidence type="ECO:0000313" key="6">
    <source>
        <dbReference type="EMBL" id="CDN40321.1"/>
    </source>
</evidence>
<dbReference type="Gene3D" id="3.40.430.10">
    <property type="entry name" value="Dihydrofolate Reductase, subunit A"/>
    <property type="match status" value="1"/>
</dbReference>
<dbReference type="PROSITE" id="PS51330">
    <property type="entry name" value="DHFR_2"/>
    <property type="match status" value="1"/>
</dbReference>
<gene>
    <name evidence="6" type="ORF">MAMA39_01980</name>
</gene>
<dbReference type="EMBL" id="HG937516">
    <property type="protein sequence ID" value="CDN40321.1"/>
    <property type="molecule type" value="Genomic_DNA"/>
</dbReference>
<dbReference type="PANTHER" id="PTHR33969:SF2">
    <property type="entry name" value="SEGREGATION AND CONDENSATION PROTEIN A"/>
    <property type="match status" value="1"/>
</dbReference>
<dbReference type="Gene3D" id="6.10.250.2410">
    <property type="match status" value="1"/>
</dbReference>
<accession>A0A292IHB6</accession>
<dbReference type="CDD" id="cd00209">
    <property type="entry name" value="DHFR"/>
    <property type="match status" value="1"/>
</dbReference>
<evidence type="ECO:0000256" key="3">
    <source>
        <dbReference type="SAM" id="Coils"/>
    </source>
</evidence>
<sequence length="493" mass="58553">MKHFQKTTTGGVILMGYKTYQSIGKPLANRTNVVVTRKHKNENINGVIFYSSLKKAIMDFSKHNLFIIGGKTIYEQALPYAHELIVSYLPTDYQCDVKLKIKLDDFVIDKEINDDSNEFKIIHYKRKPESISLTDQNNDEELITTNSETIFNLKFDNFSGPFDLLLSLIQEKKMDILNLDLALLTKQYLMFLKKHINDVNIEQVTDYLVTATYLIELKSKKIIPIEQDQFEIDIENNKERDRLVKRLIEYKRYREVLPTLEELRSKRFSLFAKEIGDWKVFQPDPGEIIEAPLPEYVNPMKLYLAMQKVLERTRNKLVPNQTIVIKEFSTELVQAEIYEIIKNCNQKRISMTRILNSVDYYLKVNLMYFVTCFFVLLVLANLHKINLYQTRHNAEIYAELADPKLINQQEETAEEMIKRQEEFKREVEEYKKQRSKERVLNYYKQREEYLKKKYGDAYVSREEYLKMTPEQRAALKIKQDQIKNSKKKQKEEK</sequence>
<evidence type="ECO:0000256" key="1">
    <source>
        <dbReference type="ARBA" id="ARBA00022829"/>
    </source>
</evidence>
<dbReference type="NCBIfam" id="NF001751">
    <property type="entry name" value="PRK00478.1"/>
    <property type="match status" value="1"/>
</dbReference>
<dbReference type="SUPFAM" id="SSF53597">
    <property type="entry name" value="Dihydrofolate reductase-like"/>
    <property type="match status" value="1"/>
</dbReference>
<dbReference type="GO" id="GO:0007059">
    <property type="term" value="P:chromosome segregation"/>
    <property type="evidence" value="ECO:0007669"/>
    <property type="project" value="UniProtKB-KW"/>
</dbReference>
<protein>
    <recommendedName>
        <fullName evidence="2">Segregation and condensation protein A</fullName>
    </recommendedName>
</protein>
<dbReference type="Pfam" id="PF02616">
    <property type="entry name" value="SMC_ScpA"/>
    <property type="match status" value="1"/>
</dbReference>
<dbReference type="AlphaFoldDB" id="A0A292IHB6"/>
<organism evidence="6 7">
    <name type="scientific">Mycoplasma amphoriforme A39</name>
    <dbReference type="NCBI Taxonomy" id="572419"/>
    <lineage>
        <taxon>Bacteria</taxon>
        <taxon>Bacillati</taxon>
        <taxon>Mycoplasmatota</taxon>
        <taxon>Mollicutes</taxon>
        <taxon>Mycoplasmataceae</taxon>
        <taxon>Mycoplasma</taxon>
    </lineage>
</organism>
<keyword evidence="4" id="KW-1133">Transmembrane helix</keyword>
<evidence type="ECO:0000256" key="2">
    <source>
        <dbReference type="ARBA" id="ARBA00044777"/>
    </source>
</evidence>
<keyword evidence="4" id="KW-0472">Membrane</keyword>
<feature type="coiled-coil region" evidence="3">
    <location>
        <begin position="406"/>
        <end position="433"/>
    </location>
</feature>
<proteinExistence type="predicted"/>
<evidence type="ECO:0000313" key="7">
    <source>
        <dbReference type="Proteomes" id="UP000261764"/>
    </source>
</evidence>
<dbReference type="InterPro" id="IPR024072">
    <property type="entry name" value="DHFR-like_dom_sf"/>
</dbReference>
<dbReference type="InterPro" id="IPR001796">
    <property type="entry name" value="DHFR_dom"/>
</dbReference>
<keyword evidence="7" id="KW-1185">Reference proteome</keyword>
<name>A0A292IHB6_9MOLU</name>
<keyword evidence="4" id="KW-0812">Transmembrane</keyword>
<keyword evidence="1" id="KW-0159">Chromosome partition</keyword>
<evidence type="ECO:0000256" key="4">
    <source>
        <dbReference type="SAM" id="Phobius"/>
    </source>
</evidence>
<dbReference type="KEGG" id="mamp:MAMA39_01980"/>
<feature type="domain" description="DHFR" evidence="5">
    <location>
        <begin position="1"/>
        <end position="126"/>
    </location>
</feature>